<organism evidence="1">
    <name type="scientific">Zeugodacus cucurbitae</name>
    <name type="common">Melon fruit fly</name>
    <name type="synonym">Bactrocera cucurbitae</name>
    <dbReference type="NCBI Taxonomy" id="28588"/>
    <lineage>
        <taxon>Eukaryota</taxon>
        <taxon>Metazoa</taxon>
        <taxon>Ecdysozoa</taxon>
        <taxon>Arthropoda</taxon>
        <taxon>Hexapoda</taxon>
        <taxon>Insecta</taxon>
        <taxon>Pterygota</taxon>
        <taxon>Neoptera</taxon>
        <taxon>Endopterygota</taxon>
        <taxon>Diptera</taxon>
        <taxon>Brachycera</taxon>
        <taxon>Muscomorpha</taxon>
        <taxon>Tephritoidea</taxon>
        <taxon>Tephritidae</taxon>
        <taxon>Zeugodacus</taxon>
        <taxon>Zeugodacus</taxon>
    </lineage>
</organism>
<dbReference type="OrthoDB" id="8001420at2759"/>
<accession>A0A0A1X535</accession>
<keyword evidence="1" id="KW-0489">Methyltransferase</keyword>
<proteinExistence type="predicted"/>
<name>A0A0A1X535_ZEUCU</name>
<dbReference type="EMBL" id="GBXI01008291">
    <property type="protein sequence ID" value="JAD06001.1"/>
    <property type="molecule type" value="Transcribed_RNA"/>
</dbReference>
<evidence type="ECO:0000313" key="1">
    <source>
        <dbReference type="EMBL" id="JAD06001.1"/>
    </source>
</evidence>
<dbReference type="GO" id="GO:0032259">
    <property type="term" value="P:methylation"/>
    <property type="evidence" value="ECO:0007669"/>
    <property type="project" value="UniProtKB-KW"/>
</dbReference>
<gene>
    <name evidence="1" type="primary">trmB_1</name>
    <name evidence="1" type="ORF">g.12096</name>
</gene>
<reference evidence="1" key="2">
    <citation type="journal article" date="2015" name="Gigascience">
        <title>Reconstructing a comprehensive transcriptome assembly of a white-pupal translocated strain of the pest fruit fly Bactrocera cucurbitae.</title>
        <authorList>
            <person name="Sim S.B."/>
            <person name="Calla B."/>
            <person name="Hall B."/>
            <person name="DeRego T."/>
            <person name="Geib S.M."/>
        </authorList>
    </citation>
    <scope>NUCLEOTIDE SEQUENCE</scope>
</reference>
<reference evidence="1" key="1">
    <citation type="submission" date="2014-11" db="EMBL/GenBank/DDBJ databases">
        <authorList>
            <person name="Geib S."/>
        </authorList>
    </citation>
    <scope>NUCLEOTIDE SEQUENCE</scope>
</reference>
<protein>
    <submittedName>
        <fullName evidence="1">Bifunctional glycosyltransferase/methyltransferase</fullName>
    </submittedName>
</protein>
<sequence>MKMLTTQNHCNYRHSPFAVVQMLFLLAICAYSVASVPRFALAIESLEEESSVASNSVEDFEESFAADKLLAKDTVLKKNPANIGNKLKELWEQIPEHTLNALDIKK</sequence>
<dbReference type="GO" id="GO:0008168">
    <property type="term" value="F:methyltransferase activity"/>
    <property type="evidence" value="ECO:0007669"/>
    <property type="project" value="UniProtKB-KW"/>
</dbReference>
<keyword evidence="1" id="KW-0808">Transferase</keyword>
<dbReference type="AlphaFoldDB" id="A0A0A1X535"/>